<evidence type="ECO:0000256" key="1">
    <source>
        <dbReference type="SAM" id="MobiDB-lite"/>
    </source>
</evidence>
<dbReference type="Proteomes" id="UP001279734">
    <property type="component" value="Unassembled WGS sequence"/>
</dbReference>
<proteinExistence type="predicted"/>
<organism evidence="2 3">
    <name type="scientific">Nepenthes gracilis</name>
    <name type="common">Slender pitcher plant</name>
    <dbReference type="NCBI Taxonomy" id="150966"/>
    <lineage>
        <taxon>Eukaryota</taxon>
        <taxon>Viridiplantae</taxon>
        <taxon>Streptophyta</taxon>
        <taxon>Embryophyta</taxon>
        <taxon>Tracheophyta</taxon>
        <taxon>Spermatophyta</taxon>
        <taxon>Magnoliopsida</taxon>
        <taxon>eudicotyledons</taxon>
        <taxon>Gunneridae</taxon>
        <taxon>Pentapetalae</taxon>
        <taxon>Caryophyllales</taxon>
        <taxon>Nepenthaceae</taxon>
        <taxon>Nepenthes</taxon>
    </lineage>
</organism>
<feature type="region of interest" description="Disordered" evidence="1">
    <location>
        <begin position="59"/>
        <end position="79"/>
    </location>
</feature>
<comment type="caution">
    <text evidence="2">The sequence shown here is derived from an EMBL/GenBank/DDBJ whole genome shotgun (WGS) entry which is preliminary data.</text>
</comment>
<evidence type="ECO:0000313" key="3">
    <source>
        <dbReference type="Proteomes" id="UP001279734"/>
    </source>
</evidence>
<keyword evidence="3" id="KW-1185">Reference proteome</keyword>
<accession>A0AAD3SWM8</accession>
<feature type="compositionally biased region" description="Basic and acidic residues" evidence="1">
    <location>
        <begin position="62"/>
        <end position="79"/>
    </location>
</feature>
<dbReference type="AlphaFoldDB" id="A0AAD3SWM8"/>
<dbReference type="EMBL" id="BSYO01000018">
    <property type="protein sequence ID" value="GMH18049.1"/>
    <property type="molecule type" value="Genomic_DNA"/>
</dbReference>
<protein>
    <submittedName>
        <fullName evidence="2">Uncharacterized protein</fullName>
    </submittedName>
</protein>
<reference evidence="2" key="1">
    <citation type="submission" date="2023-05" db="EMBL/GenBank/DDBJ databases">
        <title>Nepenthes gracilis genome sequencing.</title>
        <authorList>
            <person name="Fukushima K."/>
        </authorList>
    </citation>
    <scope>NUCLEOTIDE SEQUENCE</scope>
    <source>
        <strain evidence="2">SING2019-196</strain>
    </source>
</reference>
<sequence length="79" mass="8509">MRSTFEAGAAKSWLGGICRGQFLLGRVFVLSQHLRMGSLVVLPFILPTETPDVAGFQGPAMVERRGETSSGKDRANTLS</sequence>
<name>A0AAD3SWM8_NEPGR</name>
<evidence type="ECO:0000313" key="2">
    <source>
        <dbReference type="EMBL" id="GMH18049.1"/>
    </source>
</evidence>
<gene>
    <name evidence="2" type="ORF">Nepgr_019890</name>
</gene>